<proteinExistence type="predicted"/>
<name>A0A835IG25_9MAGN</name>
<comment type="caution">
    <text evidence="1">The sequence shown here is derived from an EMBL/GenBank/DDBJ whole genome shotgun (WGS) entry which is preliminary data.</text>
</comment>
<dbReference type="EMBL" id="JADFTS010000002">
    <property type="protein sequence ID" value="KAF9618275.1"/>
    <property type="molecule type" value="Genomic_DNA"/>
</dbReference>
<sequence>MEILNQLDVEEQMGRNGGVQEMLRLNRNNVSDTCTDAALVQETLWNYKLRSTIAISLALFHLQNSQQKPLLINLDLQDPILSLHCFFQNLISRAFLLKQWPQLDLTKIPGYIKVYISAFLCINLV</sequence>
<keyword evidence="2" id="KW-1185">Reference proteome</keyword>
<organism evidence="1 2">
    <name type="scientific">Coptis chinensis</name>
    <dbReference type="NCBI Taxonomy" id="261450"/>
    <lineage>
        <taxon>Eukaryota</taxon>
        <taxon>Viridiplantae</taxon>
        <taxon>Streptophyta</taxon>
        <taxon>Embryophyta</taxon>
        <taxon>Tracheophyta</taxon>
        <taxon>Spermatophyta</taxon>
        <taxon>Magnoliopsida</taxon>
        <taxon>Ranunculales</taxon>
        <taxon>Ranunculaceae</taxon>
        <taxon>Coptidoideae</taxon>
        <taxon>Coptis</taxon>
    </lineage>
</organism>
<evidence type="ECO:0000313" key="1">
    <source>
        <dbReference type="EMBL" id="KAF9618275.1"/>
    </source>
</evidence>
<accession>A0A835IG25</accession>
<gene>
    <name evidence="1" type="ORF">IFM89_000910</name>
</gene>
<dbReference type="Proteomes" id="UP000631114">
    <property type="component" value="Unassembled WGS sequence"/>
</dbReference>
<reference evidence="1 2" key="1">
    <citation type="submission" date="2020-10" db="EMBL/GenBank/DDBJ databases">
        <title>The Coptis chinensis genome and diversification of protoberbering-type alkaloids.</title>
        <authorList>
            <person name="Wang B."/>
            <person name="Shu S."/>
            <person name="Song C."/>
            <person name="Liu Y."/>
        </authorList>
    </citation>
    <scope>NUCLEOTIDE SEQUENCE [LARGE SCALE GENOMIC DNA]</scope>
    <source>
        <strain evidence="1">HL-2020</strain>
        <tissue evidence="1">Leaf</tissue>
    </source>
</reference>
<dbReference type="AlphaFoldDB" id="A0A835IG25"/>
<protein>
    <submittedName>
        <fullName evidence="1">Uncharacterized protein</fullName>
    </submittedName>
</protein>
<evidence type="ECO:0000313" key="2">
    <source>
        <dbReference type="Proteomes" id="UP000631114"/>
    </source>
</evidence>